<feature type="domain" description="Type I restriction modification DNA specificity" evidence="4">
    <location>
        <begin position="2"/>
        <end position="161"/>
    </location>
</feature>
<dbReference type="Gene3D" id="3.90.220.20">
    <property type="entry name" value="DNA methylase specificity domains"/>
    <property type="match status" value="1"/>
</dbReference>
<organism evidence="5 6">
    <name type="scientific">Massilimicrobiota timonensis</name>
    <dbReference type="NCBI Taxonomy" id="1776392"/>
    <lineage>
        <taxon>Bacteria</taxon>
        <taxon>Bacillati</taxon>
        <taxon>Bacillota</taxon>
        <taxon>Erysipelotrichia</taxon>
        <taxon>Erysipelotrichales</taxon>
        <taxon>Erysipelotrichaceae</taxon>
        <taxon>Massilimicrobiota</taxon>
    </lineage>
</organism>
<evidence type="ECO:0000259" key="4">
    <source>
        <dbReference type="Pfam" id="PF01420"/>
    </source>
</evidence>
<protein>
    <recommendedName>
        <fullName evidence="4">Type I restriction modification DNA specificity domain-containing protein</fullName>
    </recommendedName>
</protein>
<sequence>MKKKLKDVAKIKFCLSQKVISDEKHKIITPINLLENNVIDNFVFDDRVRVNKDTKVHKGDILIKRVSPSFVNYIDEIDEDTYASGNLIIISAVSVESKYLAYILNKEISKITQSLSGAKIPSIGRNDLEEIEVPILSIKRQKAIGDLWHKSIEVYKLKTRLNELEFIKVKGILSELVNGGEQNVN</sequence>
<gene>
    <name evidence="5" type="ORF">B5E75_02800</name>
</gene>
<dbReference type="Pfam" id="PF01420">
    <property type="entry name" value="Methylase_S"/>
    <property type="match status" value="1"/>
</dbReference>
<dbReference type="PANTHER" id="PTHR30408:SF12">
    <property type="entry name" value="TYPE I RESTRICTION ENZYME MJAVIII SPECIFICITY SUBUNIT"/>
    <property type="match status" value="1"/>
</dbReference>
<accession>A0A1Y4T0K9</accession>
<dbReference type="GO" id="GO:0009307">
    <property type="term" value="P:DNA restriction-modification system"/>
    <property type="evidence" value="ECO:0007669"/>
    <property type="project" value="UniProtKB-KW"/>
</dbReference>
<dbReference type="InterPro" id="IPR052021">
    <property type="entry name" value="Type-I_RS_S_subunit"/>
</dbReference>
<dbReference type="Proteomes" id="UP000195305">
    <property type="component" value="Unassembled WGS sequence"/>
</dbReference>
<evidence type="ECO:0000256" key="3">
    <source>
        <dbReference type="ARBA" id="ARBA00023125"/>
    </source>
</evidence>
<keyword evidence="2" id="KW-0680">Restriction system</keyword>
<dbReference type="SUPFAM" id="SSF116734">
    <property type="entry name" value="DNA methylase specificity domain"/>
    <property type="match status" value="1"/>
</dbReference>
<dbReference type="RefSeq" id="WP_087357277.1">
    <property type="nucleotide sequence ID" value="NZ_NFLJ01000006.1"/>
</dbReference>
<dbReference type="InterPro" id="IPR044946">
    <property type="entry name" value="Restrct_endonuc_typeI_TRD_sf"/>
</dbReference>
<comment type="caution">
    <text evidence="5">The sequence shown here is derived from an EMBL/GenBank/DDBJ whole genome shotgun (WGS) entry which is preliminary data.</text>
</comment>
<keyword evidence="3" id="KW-0238">DNA-binding</keyword>
<proteinExistence type="inferred from homology"/>
<dbReference type="GO" id="GO:0003677">
    <property type="term" value="F:DNA binding"/>
    <property type="evidence" value="ECO:0007669"/>
    <property type="project" value="UniProtKB-KW"/>
</dbReference>
<evidence type="ECO:0000256" key="1">
    <source>
        <dbReference type="ARBA" id="ARBA00010923"/>
    </source>
</evidence>
<dbReference type="AlphaFoldDB" id="A0A1Y4T0K9"/>
<dbReference type="CDD" id="cd16961">
    <property type="entry name" value="RMtype1_S_TRD-CR_like"/>
    <property type="match status" value="1"/>
</dbReference>
<evidence type="ECO:0000313" key="5">
    <source>
        <dbReference type="EMBL" id="OUQ35729.1"/>
    </source>
</evidence>
<keyword evidence="6" id="KW-1185">Reference proteome</keyword>
<dbReference type="InterPro" id="IPR000055">
    <property type="entry name" value="Restrct_endonuc_typeI_TRD"/>
</dbReference>
<reference evidence="5 6" key="1">
    <citation type="journal article" date="2018" name="BMC Genomics">
        <title>Whole genome sequencing and function prediction of 133 gut anaerobes isolated from chicken caecum in pure cultures.</title>
        <authorList>
            <person name="Medvecky M."/>
            <person name="Cejkova D."/>
            <person name="Polansky O."/>
            <person name="Karasova D."/>
            <person name="Kubasova T."/>
            <person name="Cizek A."/>
            <person name="Rychlik I."/>
        </authorList>
    </citation>
    <scope>NUCLEOTIDE SEQUENCE [LARGE SCALE GENOMIC DNA]</scope>
    <source>
        <strain evidence="5 6">An13</strain>
    </source>
</reference>
<dbReference type="EMBL" id="NFLJ01000006">
    <property type="protein sequence ID" value="OUQ35729.1"/>
    <property type="molecule type" value="Genomic_DNA"/>
</dbReference>
<evidence type="ECO:0000256" key="2">
    <source>
        <dbReference type="ARBA" id="ARBA00022747"/>
    </source>
</evidence>
<name>A0A1Y4T0K9_9FIRM</name>
<comment type="similarity">
    <text evidence="1">Belongs to the type-I restriction system S methylase family.</text>
</comment>
<evidence type="ECO:0000313" key="6">
    <source>
        <dbReference type="Proteomes" id="UP000195305"/>
    </source>
</evidence>
<dbReference type="OrthoDB" id="9811611at2"/>
<dbReference type="PANTHER" id="PTHR30408">
    <property type="entry name" value="TYPE-1 RESTRICTION ENZYME ECOKI SPECIFICITY PROTEIN"/>
    <property type="match status" value="1"/>
</dbReference>